<evidence type="ECO:0000313" key="1">
    <source>
        <dbReference type="EMBL" id="KAJ8675105.1"/>
    </source>
</evidence>
<dbReference type="Proteomes" id="UP001239111">
    <property type="component" value="Chromosome 2"/>
</dbReference>
<accession>A0ACC2NZZ9</accession>
<organism evidence="1 2">
    <name type="scientific">Eretmocerus hayati</name>
    <dbReference type="NCBI Taxonomy" id="131215"/>
    <lineage>
        <taxon>Eukaryota</taxon>
        <taxon>Metazoa</taxon>
        <taxon>Ecdysozoa</taxon>
        <taxon>Arthropoda</taxon>
        <taxon>Hexapoda</taxon>
        <taxon>Insecta</taxon>
        <taxon>Pterygota</taxon>
        <taxon>Neoptera</taxon>
        <taxon>Endopterygota</taxon>
        <taxon>Hymenoptera</taxon>
        <taxon>Apocrita</taxon>
        <taxon>Proctotrupomorpha</taxon>
        <taxon>Chalcidoidea</taxon>
        <taxon>Aphelinidae</taxon>
        <taxon>Aphelininae</taxon>
        <taxon>Eretmocerus</taxon>
    </lineage>
</organism>
<reference evidence="1" key="1">
    <citation type="submission" date="2023-04" db="EMBL/GenBank/DDBJ databases">
        <title>A chromosome-level genome assembly of the parasitoid wasp Eretmocerus hayati.</title>
        <authorList>
            <person name="Zhong Y."/>
            <person name="Liu S."/>
            <person name="Liu Y."/>
        </authorList>
    </citation>
    <scope>NUCLEOTIDE SEQUENCE</scope>
    <source>
        <strain evidence="1">ZJU_SS_LIU_2023</strain>
    </source>
</reference>
<sequence>MPSTELIKVVLNFLILSTVLMMGSECKDSLVSVSVIFRNGNREPTEHEKHGSLGRLTEVGKHRLERLGEMLQHRYSKFLREEPGFFTKSTNTERTKMSLQMVLSGIRPQYNWKDWPVEIDDRNIISPRWDPTYKRLSNQLNKEDKVSKKMKKFSKDLKKLADCTGQRISTPEDMHTLYHRFMADWSVGDRLPTCTQGYFPQGELFDGVMFAYDTFSWTTEMRRINGGKFLNEFIENVKQMKKDKEKKLFLYSSHDDLLVAVMKILDIFEPHVPGYSNALVLEVYRDNDTYNVQVLYYDGRTQHFEEKEMLKKCKRCRFKDFVGTLRKKGVIP</sequence>
<keyword evidence="2" id="KW-1185">Reference proteome</keyword>
<proteinExistence type="predicted"/>
<evidence type="ECO:0000313" key="2">
    <source>
        <dbReference type="Proteomes" id="UP001239111"/>
    </source>
</evidence>
<comment type="caution">
    <text evidence="1">The sequence shown here is derived from an EMBL/GenBank/DDBJ whole genome shotgun (WGS) entry which is preliminary data.</text>
</comment>
<protein>
    <submittedName>
        <fullName evidence="1">Uncharacterized protein</fullName>
    </submittedName>
</protein>
<gene>
    <name evidence="1" type="ORF">QAD02_010891</name>
</gene>
<dbReference type="EMBL" id="CM056742">
    <property type="protein sequence ID" value="KAJ8675105.1"/>
    <property type="molecule type" value="Genomic_DNA"/>
</dbReference>
<name>A0ACC2NZZ9_9HYME</name>